<protein>
    <submittedName>
        <fullName evidence="2">Uncharacterized protein</fullName>
    </submittedName>
</protein>
<comment type="caution">
    <text evidence="2">The sequence shown here is derived from an EMBL/GenBank/DDBJ whole genome shotgun (WGS) entry which is preliminary data.</text>
</comment>
<dbReference type="EMBL" id="JAACJJ010000014">
    <property type="protein sequence ID" value="KAF5327814.1"/>
    <property type="molecule type" value="Genomic_DNA"/>
</dbReference>
<gene>
    <name evidence="2" type="ORF">D9619_004577</name>
</gene>
<evidence type="ECO:0000313" key="2">
    <source>
        <dbReference type="EMBL" id="KAF5327814.1"/>
    </source>
</evidence>
<evidence type="ECO:0000313" key="3">
    <source>
        <dbReference type="Proteomes" id="UP000567179"/>
    </source>
</evidence>
<organism evidence="2 3">
    <name type="scientific">Psilocybe cf. subviscida</name>
    <dbReference type="NCBI Taxonomy" id="2480587"/>
    <lineage>
        <taxon>Eukaryota</taxon>
        <taxon>Fungi</taxon>
        <taxon>Dikarya</taxon>
        <taxon>Basidiomycota</taxon>
        <taxon>Agaricomycotina</taxon>
        <taxon>Agaricomycetes</taxon>
        <taxon>Agaricomycetidae</taxon>
        <taxon>Agaricales</taxon>
        <taxon>Agaricineae</taxon>
        <taxon>Strophariaceae</taxon>
        <taxon>Psilocybe</taxon>
    </lineage>
</organism>
<sequence length="467" mass="50949">MSTSRLPYWNRRNREVDQELEQETECPKSEQSERPLGQSTQTSRPTHHHPACSRSPTLLSRRSHLWRRPAMTAPSQLDAHDLSARGSRLYKTTRVVGKGRKQVCGSEFVEMPVNDSTTTRSANQTLENVSQSIRHHDLRPSSSSVSPFSLPPPRPQKPSLQSQTAITSQHNTRQLRWPSSVTVTATPRHACTQIKGQDDKYHLTHPLGLNPDLTQTFLSPSRSFYRFRGNSIPVESDAQPPPKQLPDAYAGDISERMLERHIHTQSTIIAPAPTNAVTSSIGVALAHSENAPHTTTSTVGNTNKNNNKYTNAFAKHSPRIDPAQRSPNWPRLLSSISTSADTSTECPQSLYPNFDYMHPASALATTGCGPPLQRACTTDVVHLPNSNSTGGYNSPNSDGRKIGNVPEVALSKPHTVTAWKEKKVFQGVSDTASCADCSCSGIVVAVWIALRLGVGGAGTPGCAPRTL</sequence>
<accession>A0A8H5BQR5</accession>
<name>A0A8H5BQR5_9AGAR</name>
<dbReference type="Proteomes" id="UP000567179">
    <property type="component" value="Unassembled WGS sequence"/>
</dbReference>
<keyword evidence="3" id="KW-1185">Reference proteome</keyword>
<reference evidence="2 3" key="1">
    <citation type="journal article" date="2020" name="ISME J.">
        <title>Uncovering the hidden diversity of litter-decomposition mechanisms in mushroom-forming fungi.</title>
        <authorList>
            <person name="Floudas D."/>
            <person name="Bentzer J."/>
            <person name="Ahren D."/>
            <person name="Johansson T."/>
            <person name="Persson P."/>
            <person name="Tunlid A."/>
        </authorList>
    </citation>
    <scope>NUCLEOTIDE SEQUENCE [LARGE SCALE GENOMIC DNA]</scope>
    <source>
        <strain evidence="2 3">CBS 101986</strain>
    </source>
</reference>
<feature type="compositionally biased region" description="Polar residues" evidence="1">
    <location>
        <begin position="164"/>
        <end position="183"/>
    </location>
</feature>
<feature type="region of interest" description="Disordered" evidence="1">
    <location>
        <begin position="1"/>
        <end position="60"/>
    </location>
</feature>
<dbReference type="AlphaFoldDB" id="A0A8H5BQR5"/>
<feature type="region of interest" description="Disordered" evidence="1">
    <location>
        <begin position="130"/>
        <end position="183"/>
    </location>
</feature>
<proteinExistence type="predicted"/>
<evidence type="ECO:0000256" key="1">
    <source>
        <dbReference type="SAM" id="MobiDB-lite"/>
    </source>
</evidence>